<evidence type="ECO:0000313" key="12">
    <source>
        <dbReference type="Proteomes" id="UP000451233"/>
    </source>
</evidence>
<evidence type="ECO:0000256" key="1">
    <source>
        <dbReference type="ARBA" id="ARBA00001974"/>
    </source>
</evidence>
<dbReference type="GO" id="GO:0050361">
    <property type="term" value="F:tryptophan 2-monooxygenase activity"/>
    <property type="evidence" value="ECO:0007669"/>
    <property type="project" value="UniProtKB-EC"/>
</dbReference>
<dbReference type="PANTHER" id="PTHR10742">
    <property type="entry name" value="FLAVIN MONOAMINE OXIDASE"/>
    <property type="match status" value="1"/>
</dbReference>
<dbReference type="InterPro" id="IPR036188">
    <property type="entry name" value="FAD/NAD-bd_sf"/>
</dbReference>
<dbReference type="EMBL" id="WVHS01000002">
    <property type="protein sequence ID" value="MXV15492.1"/>
    <property type="molecule type" value="Genomic_DNA"/>
</dbReference>
<accession>A0A7K1XX27</accession>
<comment type="cofactor">
    <cofactor evidence="1">
        <name>FAD</name>
        <dbReference type="ChEBI" id="CHEBI:57692"/>
    </cofactor>
</comment>
<gene>
    <name evidence="11" type="ORF">GS398_09270</name>
</gene>
<dbReference type="GO" id="GO:0009851">
    <property type="term" value="P:auxin biosynthetic process"/>
    <property type="evidence" value="ECO:0007669"/>
    <property type="project" value="UniProtKB-KW"/>
</dbReference>
<sequence>MQPDRIIIGAGISGLAAARQLAESGLQVLVLEARDRIGGRINTIVSGVAGQVIELGAEFIHGNLPVTIGLLQEAGIPFEKITGTRIHLNGNGSSAEEEGPGDWVEFEKAINGLTADIPLSEFLQTYFSDRRYAGLRNAIERFASGYDTADPRKVSILALKDEWFGEDEDQYRIDGGYVRLADFLAGKIRRLGGTILTGRTVKEIRWRSGEAVVVTGDGDSYRAAKVLVTIPAGVMQRPETAEAPVFSPPLPDITKAYRHIGVGQVVKVLLGFTGPFWERAGNGADLSNVAMFFSEEKVPTWWTQLPARSNLLTGWLGGPPAGEYAASPDDTIVAHALQSLSAIFGVEVAWLRQNLVYSRVANWSEEPFSRGSYAYATVDTHHARTMLSEPVAETLYFAGEALYDGPLMGTVEAALNSGLKAAGLMTYNSNT</sequence>
<dbReference type="RefSeq" id="WP_160906486.1">
    <property type="nucleotide sequence ID" value="NZ_WVHS01000002.1"/>
</dbReference>
<keyword evidence="7" id="KW-0073">Auxin biosynthesis</keyword>
<reference evidence="11 12" key="1">
    <citation type="submission" date="2019-11" db="EMBL/GenBank/DDBJ databases">
        <title>Pedobacter sp. HMF7056 Genome sequencing and assembly.</title>
        <authorList>
            <person name="Kang H."/>
            <person name="Kim H."/>
            <person name="Joh K."/>
        </authorList>
    </citation>
    <scope>NUCLEOTIDE SEQUENCE [LARGE SCALE GENOMIC DNA]</scope>
    <source>
        <strain evidence="11 12">HMF7056</strain>
    </source>
</reference>
<dbReference type="InterPro" id="IPR001613">
    <property type="entry name" value="Flavin_amine_oxidase"/>
</dbReference>
<evidence type="ECO:0000259" key="10">
    <source>
        <dbReference type="Pfam" id="PF01593"/>
    </source>
</evidence>
<evidence type="ECO:0000256" key="2">
    <source>
        <dbReference type="ARBA" id="ARBA00004814"/>
    </source>
</evidence>
<comment type="pathway">
    <text evidence="2">Plant hormone metabolism; auxin biosynthesis.</text>
</comment>
<evidence type="ECO:0000256" key="5">
    <source>
        <dbReference type="ARBA" id="ARBA00017871"/>
    </source>
</evidence>
<dbReference type="InterPro" id="IPR002937">
    <property type="entry name" value="Amino_oxidase"/>
</dbReference>
<feature type="domain" description="Amine oxidase" evidence="10">
    <location>
        <begin position="12"/>
        <end position="424"/>
    </location>
</feature>
<dbReference type="SUPFAM" id="SSF54373">
    <property type="entry name" value="FAD-linked reductases, C-terminal domain"/>
    <property type="match status" value="1"/>
</dbReference>
<feature type="binding site" evidence="9">
    <location>
        <position position="13"/>
    </location>
    <ligand>
        <name>FAD</name>
        <dbReference type="ChEBI" id="CHEBI:57692"/>
    </ligand>
</feature>
<dbReference type="Proteomes" id="UP000451233">
    <property type="component" value="Unassembled WGS sequence"/>
</dbReference>
<keyword evidence="12" id="KW-1185">Reference proteome</keyword>
<dbReference type="PANTHER" id="PTHR10742:SF410">
    <property type="entry name" value="LYSINE-SPECIFIC HISTONE DEMETHYLASE 2"/>
    <property type="match status" value="1"/>
</dbReference>
<dbReference type="SUPFAM" id="SSF51905">
    <property type="entry name" value="FAD/NAD(P)-binding domain"/>
    <property type="match status" value="1"/>
</dbReference>
<dbReference type="Gene3D" id="3.50.50.60">
    <property type="entry name" value="FAD/NAD(P)-binding domain"/>
    <property type="match status" value="1"/>
</dbReference>
<comment type="similarity">
    <text evidence="3">Belongs to the tryptophan 2-monooxygenase family.</text>
</comment>
<feature type="binding site" evidence="9">
    <location>
        <position position="201"/>
    </location>
    <ligand>
        <name>FAD</name>
        <dbReference type="ChEBI" id="CHEBI:57692"/>
    </ligand>
</feature>
<dbReference type="EC" id="1.13.12.3" evidence="4"/>
<dbReference type="AlphaFoldDB" id="A0A7K1XX27"/>
<dbReference type="InterPro" id="IPR050281">
    <property type="entry name" value="Flavin_monoamine_oxidase"/>
</dbReference>
<evidence type="ECO:0000256" key="7">
    <source>
        <dbReference type="ARBA" id="ARBA00023070"/>
    </source>
</evidence>
<proteinExistence type="inferred from homology"/>
<keyword evidence="6" id="KW-0560">Oxidoreductase</keyword>
<evidence type="ECO:0000256" key="8">
    <source>
        <dbReference type="ARBA" id="ARBA00047321"/>
    </source>
</evidence>
<name>A0A7K1XX27_9SPHI</name>
<feature type="binding site" evidence="9">
    <location>
        <begin position="32"/>
        <end position="33"/>
    </location>
    <ligand>
        <name>FAD</name>
        <dbReference type="ChEBI" id="CHEBI:57692"/>
    </ligand>
</feature>
<protein>
    <recommendedName>
        <fullName evidence="5">Tryptophan 2-monooxygenase</fullName>
        <ecNumber evidence="4">1.13.12.3</ecNumber>
    </recommendedName>
</protein>
<comment type="caution">
    <text evidence="11">The sequence shown here is derived from an EMBL/GenBank/DDBJ whole genome shotgun (WGS) entry which is preliminary data.</text>
</comment>
<dbReference type="PRINTS" id="PR00757">
    <property type="entry name" value="AMINEOXDASEF"/>
</dbReference>
<organism evidence="11 12">
    <name type="scientific">Hufsiella ginkgonis</name>
    <dbReference type="NCBI Taxonomy" id="2695274"/>
    <lineage>
        <taxon>Bacteria</taxon>
        <taxon>Pseudomonadati</taxon>
        <taxon>Bacteroidota</taxon>
        <taxon>Sphingobacteriia</taxon>
        <taxon>Sphingobacteriales</taxon>
        <taxon>Sphingobacteriaceae</taxon>
        <taxon>Hufsiella</taxon>
    </lineage>
</organism>
<comment type="catalytic activity">
    <reaction evidence="8">
        <text>L-tryptophan + O2 = indole-3-acetamide + CO2 + H2O</text>
        <dbReference type="Rhea" id="RHEA:16165"/>
        <dbReference type="ChEBI" id="CHEBI:15377"/>
        <dbReference type="ChEBI" id="CHEBI:15379"/>
        <dbReference type="ChEBI" id="CHEBI:16031"/>
        <dbReference type="ChEBI" id="CHEBI:16526"/>
        <dbReference type="ChEBI" id="CHEBI:57912"/>
        <dbReference type="EC" id="1.13.12.3"/>
    </reaction>
</comment>
<evidence type="ECO:0000256" key="4">
    <source>
        <dbReference type="ARBA" id="ARBA00012535"/>
    </source>
</evidence>
<evidence type="ECO:0000256" key="6">
    <source>
        <dbReference type="ARBA" id="ARBA00023002"/>
    </source>
</evidence>
<evidence type="ECO:0000256" key="9">
    <source>
        <dbReference type="PIRSR" id="PIRSR601613-1"/>
    </source>
</evidence>
<evidence type="ECO:0000313" key="11">
    <source>
        <dbReference type="EMBL" id="MXV15492.1"/>
    </source>
</evidence>
<dbReference type="Pfam" id="PF01593">
    <property type="entry name" value="Amino_oxidase"/>
    <property type="match status" value="1"/>
</dbReference>
<evidence type="ECO:0000256" key="3">
    <source>
        <dbReference type="ARBA" id="ARBA00005833"/>
    </source>
</evidence>